<protein>
    <submittedName>
        <fullName evidence="2">Cyclin-A1</fullName>
    </submittedName>
</protein>
<organism evidence="2 3">
    <name type="scientific">Trichinella spiralis</name>
    <name type="common">Trichina worm</name>
    <dbReference type="NCBI Taxonomy" id="6334"/>
    <lineage>
        <taxon>Eukaryota</taxon>
        <taxon>Metazoa</taxon>
        <taxon>Ecdysozoa</taxon>
        <taxon>Nematoda</taxon>
        <taxon>Enoplea</taxon>
        <taxon>Dorylaimia</taxon>
        <taxon>Trichinellida</taxon>
        <taxon>Trichinellidae</taxon>
        <taxon>Trichinella</taxon>
    </lineage>
</organism>
<gene>
    <name evidence="2" type="ORF">TSPI_07501</name>
</gene>
<keyword evidence="1" id="KW-0472">Membrane</keyword>
<evidence type="ECO:0000313" key="2">
    <source>
        <dbReference type="EMBL" id="KAL1229705.1"/>
    </source>
</evidence>
<proteinExistence type="predicted"/>
<accession>A0ABR3K4D9</accession>
<keyword evidence="1" id="KW-1133">Transmembrane helix</keyword>
<feature type="transmembrane region" description="Helical" evidence="1">
    <location>
        <begin position="99"/>
        <end position="120"/>
    </location>
</feature>
<reference evidence="2 3" key="1">
    <citation type="submission" date="2024-07" db="EMBL/GenBank/DDBJ databases">
        <title>Enhanced genomic and transcriptomic resources for Trichinella pseudospiralis and T. spiralis underpin the discovery of pronounced molecular differences between stages and species.</title>
        <authorList>
            <person name="Pasi K.K."/>
            <person name="La Rosa G."/>
            <person name="Gomez-Morales M.A."/>
            <person name="Tosini F."/>
            <person name="Sumanam S."/>
            <person name="Young N.D."/>
            <person name="Chang B.C."/>
            <person name="Robin G.B."/>
        </authorList>
    </citation>
    <scope>NUCLEOTIDE SEQUENCE [LARGE SCALE GENOMIC DNA]</scope>
    <source>
        <strain evidence="2">ISS534</strain>
    </source>
</reference>
<dbReference type="EMBL" id="JBEUSY010000482">
    <property type="protein sequence ID" value="KAL1229705.1"/>
    <property type="molecule type" value="Genomic_DNA"/>
</dbReference>
<comment type="caution">
    <text evidence="2">The sequence shown here is derived from an EMBL/GenBank/DDBJ whole genome shotgun (WGS) entry which is preliminary data.</text>
</comment>
<keyword evidence="3" id="KW-1185">Reference proteome</keyword>
<evidence type="ECO:0000313" key="3">
    <source>
        <dbReference type="Proteomes" id="UP001558632"/>
    </source>
</evidence>
<name>A0ABR3K4D9_TRISP</name>
<sequence>MCITVRQANAVNGRAVFISNSLASHVATEIFCRAKVEMLKQFKDCDLPKGTRVGRMVMGDLGLYNEQLRKDVERWNKAIEAGIPVHEWNGTSDKIVNTFMHLFGFIIFLNILLQLYALVVDPKILEVLDRMLLLKKNEIPQQQEISITYTAEIERRFYSYKNIEISISG</sequence>
<dbReference type="Proteomes" id="UP001558632">
    <property type="component" value="Unassembled WGS sequence"/>
</dbReference>
<evidence type="ECO:0000256" key="1">
    <source>
        <dbReference type="SAM" id="Phobius"/>
    </source>
</evidence>
<keyword evidence="1" id="KW-0812">Transmembrane</keyword>